<reference evidence="1 2" key="1">
    <citation type="submission" date="2015-01" db="EMBL/GenBank/DDBJ databases">
        <title>Evolution of Trichinella species and genotypes.</title>
        <authorList>
            <person name="Korhonen P.K."/>
            <person name="Edoardo P."/>
            <person name="Giuseppe L.R."/>
            <person name="Gasser R.B."/>
        </authorList>
    </citation>
    <scope>NUCLEOTIDE SEQUENCE [LARGE SCALE GENOMIC DNA]</scope>
    <source>
        <strain evidence="1">ISS37</strain>
    </source>
</reference>
<dbReference type="Proteomes" id="UP000054630">
    <property type="component" value="Unassembled WGS sequence"/>
</dbReference>
<evidence type="ECO:0000313" key="2">
    <source>
        <dbReference type="Proteomes" id="UP000054630"/>
    </source>
</evidence>
<evidence type="ECO:0000313" key="1">
    <source>
        <dbReference type="EMBL" id="KRX20107.1"/>
    </source>
</evidence>
<protein>
    <submittedName>
        <fullName evidence="1">Uncharacterized protein</fullName>
    </submittedName>
</protein>
<keyword evidence="2" id="KW-1185">Reference proteome</keyword>
<organism evidence="1 2">
    <name type="scientific">Trichinella nelsoni</name>
    <dbReference type="NCBI Taxonomy" id="6336"/>
    <lineage>
        <taxon>Eukaryota</taxon>
        <taxon>Metazoa</taxon>
        <taxon>Ecdysozoa</taxon>
        <taxon>Nematoda</taxon>
        <taxon>Enoplea</taxon>
        <taxon>Dorylaimia</taxon>
        <taxon>Trichinellida</taxon>
        <taxon>Trichinellidae</taxon>
        <taxon>Trichinella</taxon>
    </lineage>
</organism>
<dbReference type="AlphaFoldDB" id="A0A0V0S031"/>
<gene>
    <name evidence="1" type="ORF">T07_5774</name>
</gene>
<accession>A0A0V0S031</accession>
<sequence length="114" mass="13663">MKYCYCYTQRIEELYKQNHWQKVVCWSRIESKVEYMERQGAGCPWHVVWKSYGTGARWLPYTIREFLEIVMSVEQRGKCATVTSCGYKTENKSDHLRMPKYRPRTLSPLLLLSQ</sequence>
<comment type="caution">
    <text evidence="1">The sequence shown here is derived from an EMBL/GenBank/DDBJ whole genome shotgun (WGS) entry which is preliminary data.</text>
</comment>
<proteinExistence type="predicted"/>
<name>A0A0V0S031_9BILA</name>
<dbReference type="EMBL" id="JYDL01000052">
    <property type="protein sequence ID" value="KRX20107.1"/>
    <property type="molecule type" value="Genomic_DNA"/>
</dbReference>